<evidence type="ECO:0000313" key="2">
    <source>
        <dbReference type="Proteomes" id="UP000056968"/>
    </source>
</evidence>
<accession>A0A0S3EY11</accession>
<proteinExistence type="predicted"/>
<dbReference type="RefSeq" id="WP_062063868.1">
    <property type="nucleotide sequence ID" value="NZ_CP013264.1"/>
</dbReference>
<evidence type="ECO:0000313" key="1">
    <source>
        <dbReference type="EMBL" id="ALR20310.1"/>
    </source>
</evidence>
<name>A0A0S3EY11_9SPHN</name>
<reference evidence="1 2" key="1">
    <citation type="submission" date="2015-11" db="EMBL/GenBank/DDBJ databases">
        <title>A Two-component Flavoprotein Monooxygenase System MeaXY Responsible for para-Hydroxylation of 2-Methyl-6-ethylaniline and 2,6-Diethylaniline in Sphingobium baderi DE-13.</title>
        <authorList>
            <person name="Cheng M."/>
            <person name="Meng Q."/>
            <person name="Yang Y."/>
            <person name="Chu C."/>
            <person name="Yan X."/>
            <person name="He J."/>
            <person name="Li S."/>
        </authorList>
    </citation>
    <scope>NUCLEOTIDE SEQUENCE [LARGE SCALE GENOMIC DNA]</scope>
    <source>
        <strain evidence="1 2">DE-13</strain>
    </source>
</reference>
<dbReference type="KEGG" id="sbd:ATN00_08340"/>
<dbReference type="STRING" id="1332080.ATN00_08340"/>
<gene>
    <name evidence="1" type="ORF">ATN00_08340</name>
</gene>
<sequence length="108" mass="12190">MNPYPKIQLSHLRQIGWDHWDPIGIRSFDTDDWKENAADEYDSYLLQVVSKLHRGETTEEAVAYLDRIGSEHMGLGPITDEAHRASIATVEAILDYLKTLPDGPLGGR</sequence>
<dbReference type="EMBL" id="CP013264">
    <property type="protein sequence ID" value="ALR20310.1"/>
    <property type="molecule type" value="Genomic_DNA"/>
</dbReference>
<dbReference type="OrthoDB" id="7596921at2"/>
<dbReference type="Proteomes" id="UP000056968">
    <property type="component" value="Chromosome"/>
</dbReference>
<keyword evidence="2" id="KW-1185">Reference proteome</keyword>
<dbReference type="AlphaFoldDB" id="A0A0S3EY11"/>
<protein>
    <submittedName>
        <fullName evidence="1">Uncharacterized protein</fullName>
    </submittedName>
</protein>
<organism evidence="1 2">
    <name type="scientific">Sphingobium baderi</name>
    <dbReference type="NCBI Taxonomy" id="1332080"/>
    <lineage>
        <taxon>Bacteria</taxon>
        <taxon>Pseudomonadati</taxon>
        <taxon>Pseudomonadota</taxon>
        <taxon>Alphaproteobacteria</taxon>
        <taxon>Sphingomonadales</taxon>
        <taxon>Sphingomonadaceae</taxon>
        <taxon>Sphingobium</taxon>
    </lineage>
</organism>